<name>A0A5B1CGW4_9BACT</name>
<evidence type="ECO:0000256" key="1">
    <source>
        <dbReference type="SAM" id="MobiDB-lite"/>
    </source>
</evidence>
<accession>A0A5B1CGW4</accession>
<evidence type="ECO:0000313" key="2">
    <source>
        <dbReference type="EMBL" id="KAA1260438.1"/>
    </source>
</evidence>
<comment type="caution">
    <text evidence="2">The sequence shown here is derived from an EMBL/GenBank/DDBJ whole genome shotgun (WGS) entry which is preliminary data.</text>
</comment>
<dbReference type="EMBL" id="VRLW01000001">
    <property type="protein sequence ID" value="KAA1260438.1"/>
    <property type="molecule type" value="Genomic_DNA"/>
</dbReference>
<proteinExistence type="predicted"/>
<evidence type="ECO:0000313" key="3">
    <source>
        <dbReference type="Proteomes" id="UP000322699"/>
    </source>
</evidence>
<protein>
    <submittedName>
        <fullName evidence="2">Uncharacterized protein</fullName>
    </submittedName>
</protein>
<gene>
    <name evidence="2" type="ORF">LF1_29780</name>
</gene>
<feature type="region of interest" description="Disordered" evidence="1">
    <location>
        <begin position="88"/>
        <end position="110"/>
    </location>
</feature>
<keyword evidence="3" id="KW-1185">Reference proteome</keyword>
<sequence>MEICANGCIRKSDTHKALGQFHRLCFNRVLTPFFTGMGRALSRALSLALARPLPRGGRGGIQRREEFWSRKTPISSFSRVGIAPRVSPRMDARGDAHAVKQFKNPSRRWV</sequence>
<reference evidence="2 3" key="1">
    <citation type="submission" date="2019-08" db="EMBL/GenBank/DDBJ databases">
        <title>Deep-cultivation of Planctomycetes and their phenomic and genomic characterization uncovers novel biology.</title>
        <authorList>
            <person name="Wiegand S."/>
            <person name="Jogler M."/>
            <person name="Boedeker C."/>
            <person name="Pinto D."/>
            <person name="Vollmers J."/>
            <person name="Rivas-Marin E."/>
            <person name="Kohn T."/>
            <person name="Peeters S.H."/>
            <person name="Heuer A."/>
            <person name="Rast P."/>
            <person name="Oberbeckmann S."/>
            <person name="Bunk B."/>
            <person name="Jeske O."/>
            <person name="Meyerdierks A."/>
            <person name="Storesund J.E."/>
            <person name="Kallscheuer N."/>
            <person name="Luecker S."/>
            <person name="Lage O.M."/>
            <person name="Pohl T."/>
            <person name="Merkel B.J."/>
            <person name="Hornburger P."/>
            <person name="Mueller R.-W."/>
            <person name="Bruemmer F."/>
            <person name="Labrenz M."/>
            <person name="Spormann A.M."/>
            <person name="Op Den Camp H."/>
            <person name="Overmann J."/>
            <person name="Amann R."/>
            <person name="Jetten M.S.M."/>
            <person name="Mascher T."/>
            <person name="Medema M.H."/>
            <person name="Devos D.P."/>
            <person name="Kaster A.-K."/>
            <person name="Ovreas L."/>
            <person name="Rohde M."/>
            <person name="Galperin M.Y."/>
            <person name="Jogler C."/>
        </authorList>
    </citation>
    <scope>NUCLEOTIDE SEQUENCE [LARGE SCALE GENOMIC DNA]</scope>
    <source>
        <strain evidence="2 3">LF1</strain>
    </source>
</reference>
<dbReference type="Proteomes" id="UP000322699">
    <property type="component" value="Unassembled WGS sequence"/>
</dbReference>
<dbReference type="AlphaFoldDB" id="A0A5B1CGW4"/>
<organism evidence="2 3">
    <name type="scientific">Rubripirellula obstinata</name>
    <dbReference type="NCBI Taxonomy" id="406547"/>
    <lineage>
        <taxon>Bacteria</taxon>
        <taxon>Pseudomonadati</taxon>
        <taxon>Planctomycetota</taxon>
        <taxon>Planctomycetia</taxon>
        <taxon>Pirellulales</taxon>
        <taxon>Pirellulaceae</taxon>
        <taxon>Rubripirellula</taxon>
    </lineage>
</organism>
<feature type="compositionally biased region" description="Basic and acidic residues" evidence="1">
    <location>
        <begin position="88"/>
        <end position="98"/>
    </location>
</feature>